<reference evidence="4" key="1">
    <citation type="submission" date="2021-02" db="EMBL/GenBank/DDBJ databases">
        <authorList>
            <person name="Nowell W R."/>
        </authorList>
    </citation>
    <scope>NUCLEOTIDE SEQUENCE</scope>
</reference>
<dbReference type="Proteomes" id="UP000663854">
    <property type="component" value="Unassembled WGS sequence"/>
</dbReference>
<proteinExistence type="predicted"/>
<dbReference type="GO" id="GO:0140326">
    <property type="term" value="F:ATPase-coupled intramembrane lipid transporter activity"/>
    <property type="evidence" value="ECO:0007669"/>
    <property type="project" value="TreeGrafter"/>
</dbReference>
<evidence type="ECO:0000313" key="6">
    <source>
        <dbReference type="Proteomes" id="UP000663854"/>
    </source>
</evidence>
<dbReference type="GO" id="GO:0007030">
    <property type="term" value="P:Golgi organization"/>
    <property type="evidence" value="ECO:0007669"/>
    <property type="project" value="TreeGrafter"/>
</dbReference>
<dbReference type="GO" id="GO:0005886">
    <property type="term" value="C:plasma membrane"/>
    <property type="evidence" value="ECO:0007669"/>
    <property type="project" value="TreeGrafter"/>
</dbReference>
<gene>
    <name evidence="5" type="ORF">JXQ802_LOCUS21333</name>
    <name evidence="4" type="ORF">PYM288_LOCUS11752</name>
    <name evidence="3" type="ORF">RFH988_LOCUS9640</name>
    <name evidence="2" type="ORF">ZHD862_LOCUS7688</name>
</gene>
<dbReference type="GO" id="GO:0005802">
    <property type="term" value="C:trans-Golgi network"/>
    <property type="evidence" value="ECO:0007669"/>
    <property type="project" value="TreeGrafter"/>
</dbReference>
<dbReference type="Proteomes" id="UP000663870">
    <property type="component" value="Unassembled WGS sequence"/>
</dbReference>
<dbReference type="Pfam" id="PF16209">
    <property type="entry name" value="PhoLip_ATPase_N"/>
    <property type="match status" value="1"/>
</dbReference>
<sequence>MNRLSLFKKKTIEEGSRTIRANDHENNVLKRYAGNEISTSRYNLITFVPKNLFEQFTRLANAYFLFQLCLQLIPQVSSLRPATTAFPLVIVLSLTAIKDASDDIARHRSDNQINNRQTSTFVDGQLTTRKWREINAGDIIQLTNDEFVTVSTNIDICYE</sequence>
<feature type="domain" description="P-type ATPase N-terminal" evidence="1">
    <location>
        <begin position="19"/>
        <end position="84"/>
    </location>
</feature>
<organism evidence="4 6">
    <name type="scientific">Rotaria sordida</name>
    <dbReference type="NCBI Taxonomy" id="392033"/>
    <lineage>
        <taxon>Eukaryota</taxon>
        <taxon>Metazoa</taxon>
        <taxon>Spiralia</taxon>
        <taxon>Gnathifera</taxon>
        <taxon>Rotifera</taxon>
        <taxon>Eurotatoria</taxon>
        <taxon>Bdelloidea</taxon>
        <taxon>Philodinida</taxon>
        <taxon>Philodinidae</taxon>
        <taxon>Rotaria</taxon>
    </lineage>
</organism>
<dbReference type="EMBL" id="CAJNOO010000346">
    <property type="protein sequence ID" value="CAF0914109.1"/>
    <property type="molecule type" value="Genomic_DNA"/>
</dbReference>
<dbReference type="SUPFAM" id="SSF81665">
    <property type="entry name" value="Calcium ATPase, transmembrane domain M"/>
    <property type="match status" value="1"/>
</dbReference>
<dbReference type="EMBL" id="CAJNOH010000205">
    <property type="protein sequence ID" value="CAF0944049.1"/>
    <property type="molecule type" value="Genomic_DNA"/>
</dbReference>
<dbReference type="PANTHER" id="PTHR24092:SF190">
    <property type="entry name" value="PHOSPHOLIPID-TRANSPORTING ATPASE"/>
    <property type="match status" value="1"/>
</dbReference>
<evidence type="ECO:0000313" key="2">
    <source>
        <dbReference type="EMBL" id="CAF0907009.1"/>
    </source>
</evidence>
<dbReference type="Proteomes" id="UP000663864">
    <property type="component" value="Unassembled WGS sequence"/>
</dbReference>
<dbReference type="EMBL" id="CAJNOL010000626">
    <property type="protein sequence ID" value="CAF1143267.1"/>
    <property type="molecule type" value="Genomic_DNA"/>
</dbReference>
<comment type="caution">
    <text evidence="4">The sequence shown here is derived from an EMBL/GenBank/DDBJ whole genome shotgun (WGS) entry which is preliminary data.</text>
</comment>
<dbReference type="AlphaFoldDB" id="A0A814CSC2"/>
<dbReference type="GO" id="GO:0045332">
    <property type="term" value="P:phospholipid translocation"/>
    <property type="evidence" value="ECO:0007669"/>
    <property type="project" value="TreeGrafter"/>
</dbReference>
<dbReference type="PANTHER" id="PTHR24092">
    <property type="entry name" value="PROBABLE PHOSPHOLIPID-TRANSPORTING ATPASE"/>
    <property type="match status" value="1"/>
</dbReference>
<keyword evidence="7" id="KW-1185">Reference proteome</keyword>
<dbReference type="InterPro" id="IPR023298">
    <property type="entry name" value="ATPase_P-typ_TM_dom_sf"/>
</dbReference>
<accession>A0A814CSC2</accession>
<evidence type="ECO:0000259" key="1">
    <source>
        <dbReference type="Pfam" id="PF16209"/>
    </source>
</evidence>
<dbReference type="InterPro" id="IPR032631">
    <property type="entry name" value="P-type_ATPase_N"/>
</dbReference>
<name>A0A814CSC2_9BILA</name>
<evidence type="ECO:0000313" key="3">
    <source>
        <dbReference type="EMBL" id="CAF0914109.1"/>
    </source>
</evidence>
<dbReference type="EMBL" id="CAJNOT010000237">
    <property type="protein sequence ID" value="CAF0907009.1"/>
    <property type="molecule type" value="Genomic_DNA"/>
</dbReference>
<evidence type="ECO:0000313" key="5">
    <source>
        <dbReference type="EMBL" id="CAF1143267.1"/>
    </source>
</evidence>
<evidence type="ECO:0000313" key="4">
    <source>
        <dbReference type="EMBL" id="CAF0944049.1"/>
    </source>
</evidence>
<dbReference type="Proteomes" id="UP000663882">
    <property type="component" value="Unassembled WGS sequence"/>
</dbReference>
<dbReference type="OrthoDB" id="377733at2759"/>
<protein>
    <recommendedName>
        <fullName evidence="1">P-type ATPase N-terminal domain-containing protein</fullName>
    </recommendedName>
</protein>
<evidence type="ECO:0000313" key="7">
    <source>
        <dbReference type="Proteomes" id="UP000663870"/>
    </source>
</evidence>